<evidence type="ECO:0000256" key="5">
    <source>
        <dbReference type="ARBA" id="ARBA00022840"/>
    </source>
</evidence>
<dbReference type="EC" id="5.6.2.2" evidence="2"/>
<dbReference type="GO" id="GO:0005694">
    <property type="term" value="C:chromosome"/>
    <property type="evidence" value="ECO:0007669"/>
    <property type="project" value="InterPro"/>
</dbReference>
<dbReference type="CDD" id="cd00822">
    <property type="entry name" value="TopoII_Trans_DNA_gyrase"/>
    <property type="match status" value="1"/>
</dbReference>
<dbReference type="GO" id="GO:0005524">
    <property type="term" value="F:ATP binding"/>
    <property type="evidence" value="ECO:0007669"/>
    <property type="project" value="UniProtKB-KW"/>
</dbReference>
<feature type="domain" description="DNA topoisomerase type IIA subunit B" evidence="9">
    <location>
        <begin position="8"/>
        <end position="145"/>
    </location>
</feature>
<dbReference type="InterPro" id="IPR005737">
    <property type="entry name" value="TopoIV_B_Gneg"/>
</dbReference>
<dbReference type="GO" id="GO:0003677">
    <property type="term" value="F:DNA binding"/>
    <property type="evidence" value="ECO:0007669"/>
    <property type="project" value="UniProtKB-KW"/>
</dbReference>
<dbReference type="EMBL" id="AUZZ01007887">
    <property type="protein sequence ID" value="EQD40680.1"/>
    <property type="molecule type" value="Genomic_DNA"/>
</dbReference>
<dbReference type="PANTHER" id="PTHR45866">
    <property type="entry name" value="DNA GYRASE/TOPOISOMERASE SUBUNIT B"/>
    <property type="match status" value="1"/>
</dbReference>
<evidence type="ECO:0000256" key="1">
    <source>
        <dbReference type="ARBA" id="ARBA00000185"/>
    </source>
</evidence>
<keyword evidence="7" id="KW-0238">DNA-binding</keyword>
<evidence type="ECO:0000256" key="4">
    <source>
        <dbReference type="ARBA" id="ARBA00022741"/>
    </source>
</evidence>
<evidence type="ECO:0000313" key="10">
    <source>
        <dbReference type="EMBL" id="EQD40680.1"/>
    </source>
</evidence>
<protein>
    <recommendedName>
        <fullName evidence="2">DNA topoisomerase (ATP-hydrolyzing)</fullName>
        <ecNumber evidence="2">5.6.2.2</ecNumber>
    </recommendedName>
</protein>
<evidence type="ECO:0000256" key="2">
    <source>
        <dbReference type="ARBA" id="ARBA00012895"/>
    </source>
</evidence>
<evidence type="ECO:0000256" key="7">
    <source>
        <dbReference type="ARBA" id="ARBA00023125"/>
    </source>
</evidence>
<dbReference type="SUPFAM" id="SSF54211">
    <property type="entry name" value="Ribosomal protein S5 domain 2-like"/>
    <property type="match status" value="1"/>
</dbReference>
<dbReference type="GO" id="GO:0006265">
    <property type="term" value="P:DNA topological change"/>
    <property type="evidence" value="ECO:0007669"/>
    <property type="project" value="InterPro"/>
</dbReference>
<keyword evidence="4" id="KW-0547">Nucleotide-binding</keyword>
<evidence type="ECO:0000256" key="6">
    <source>
        <dbReference type="ARBA" id="ARBA00022842"/>
    </source>
</evidence>
<keyword evidence="3" id="KW-0479">Metal-binding</keyword>
<dbReference type="AlphaFoldDB" id="T1AFJ2"/>
<dbReference type="PRINTS" id="PR01098">
    <property type="entry name" value="TOPISMRASE4B"/>
</dbReference>
<dbReference type="InterPro" id="IPR020568">
    <property type="entry name" value="Ribosomal_Su5_D2-typ_SF"/>
</dbReference>
<comment type="catalytic activity">
    <reaction evidence="1">
        <text>ATP-dependent breakage, passage and rejoining of double-stranded DNA.</text>
        <dbReference type="EC" id="5.6.2.2"/>
    </reaction>
</comment>
<dbReference type="Gene3D" id="3.30.230.10">
    <property type="match status" value="1"/>
</dbReference>
<gene>
    <name evidence="10" type="ORF">B2A_10953</name>
</gene>
<dbReference type="GO" id="GO:0046872">
    <property type="term" value="F:metal ion binding"/>
    <property type="evidence" value="ECO:0007669"/>
    <property type="project" value="UniProtKB-KW"/>
</dbReference>
<keyword evidence="6" id="KW-0460">Magnesium</keyword>
<comment type="caution">
    <text evidence="10">The sequence shown here is derived from an EMBL/GenBank/DDBJ whole genome shotgun (WGS) entry which is preliminary data.</text>
</comment>
<reference evidence="10" key="2">
    <citation type="journal article" date="2014" name="ISME J.">
        <title>Microbial stratification in low pH oxic and suboxic macroscopic growths along an acid mine drainage.</title>
        <authorList>
            <person name="Mendez-Garcia C."/>
            <person name="Mesa V."/>
            <person name="Sprenger R.R."/>
            <person name="Richter M."/>
            <person name="Diez M.S."/>
            <person name="Solano J."/>
            <person name="Bargiela R."/>
            <person name="Golyshina O.V."/>
            <person name="Manteca A."/>
            <person name="Ramos J.L."/>
            <person name="Gallego J.R."/>
            <person name="Llorente I."/>
            <person name="Martins Dos Santos V.A."/>
            <person name="Jensen O.N."/>
            <person name="Pelaez A.I."/>
            <person name="Sanchez J."/>
            <person name="Ferrer M."/>
        </authorList>
    </citation>
    <scope>NUCLEOTIDE SEQUENCE</scope>
</reference>
<name>T1AFJ2_9ZZZZ</name>
<evidence type="ECO:0000259" key="9">
    <source>
        <dbReference type="Pfam" id="PF00204"/>
    </source>
</evidence>
<dbReference type="PANTHER" id="PTHR45866:SF4">
    <property type="entry name" value="DNA TOPOISOMERASE 4 SUBUNIT B"/>
    <property type="match status" value="1"/>
</dbReference>
<keyword evidence="8 10" id="KW-0413">Isomerase</keyword>
<organism evidence="10">
    <name type="scientific">mine drainage metagenome</name>
    <dbReference type="NCBI Taxonomy" id="410659"/>
    <lineage>
        <taxon>unclassified sequences</taxon>
        <taxon>metagenomes</taxon>
        <taxon>ecological metagenomes</taxon>
    </lineage>
</organism>
<dbReference type="Pfam" id="PF00204">
    <property type="entry name" value="DNA_gyraseB"/>
    <property type="match status" value="1"/>
</dbReference>
<accession>T1AFJ2</accession>
<dbReference type="InterPro" id="IPR013506">
    <property type="entry name" value="Topo_IIA_bsu_dom2"/>
</dbReference>
<reference evidence="10" key="1">
    <citation type="submission" date="2013-08" db="EMBL/GenBank/DDBJ databases">
        <authorList>
            <person name="Mendez C."/>
            <person name="Richter M."/>
            <person name="Ferrer M."/>
            <person name="Sanchez J."/>
        </authorList>
    </citation>
    <scope>NUCLEOTIDE SEQUENCE</scope>
</reference>
<evidence type="ECO:0000256" key="3">
    <source>
        <dbReference type="ARBA" id="ARBA00022723"/>
    </source>
</evidence>
<dbReference type="GO" id="GO:0003918">
    <property type="term" value="F:DNA topoisomerase type II (double strand cut, ATP-hydrolyzing) activity"/>
    <property type="evidence" value="ECO:0007669"/>
    <property type="project" value="UniProtKB-EC"/>
</dbReference>
<dbReference type="InterPro" id="IPR014721">
    <property type="entry name" value="Ribsml_uS5_D2-typ_fold_subgr"/>
</dbReference>
<sequence length="261" mass="28761">QQLKRSDSQLDLALAWLPEGELVQESYVNLIPTTQGGTHVNGLRSGLTSALREFCELRNLLPRGLKLAPEDIWERVTYVLSLRMKDPQFAGQTKERLSSRDAAGLVEGAVHDAFSLWLNQHVEMGEAIAQLAIERANARLKAAKQVVRKRITQGPALPGKLADCQSQDLARTELFWSRAIPPAVRPSRRATASFRRSCRCAARSSTPGKSNPARCWPVRKCTIWPWPSAAIPAWIRSKACATARSSSSPTPIPTACTSPRC</sequence>
<proteinExistence type="predicted"/>
<evidence type="ECO:0000256" key="8">
    <source>
        <dbReference type="ARBA" id="ARBA00023235"/>
    </source>
</evidence>
<feature type="non-terminal residue" evidence="10">
    <location>
        <position position="1"/>
    </location>
</feature>
<keyword evidence="5" id="KW-0067">ATP-binding</keyword>